<comment type="caution">
    <text evidence="2">The sequence shown here is derived from an EMBL/GenBank/DDBJ whole genome shotgun (WGS) entry which is preliminary data.</text>
</comment>
<evidence type="ECO:0000313" key="2">
    <source>
        <dbReference type="EMBL" id="VWC46206.1"/>
    </source>
</evidence>
<dbReference type="AlphaFoldDB" id="A0A9Q9SRT9"/>
<dbReference type="Proteomes" id="UP000494172">
    <property type="component" value="Unassembled WGS sequence"/>
</dbReference>
<reference evidence="2 3" key="1">
    <citation type="submission" date="2019-09" db="EMBL/GenBank/DDBJ databases">
        <authorList>
            <person name="Depoorter E."/>
        </authorList>
    </citation>
    <scope>NUCLEOTIDE SEQUENCE [LARGE SCALE GENOMIC DNA]</scope>
    <source>
        <strain evidence="2">LMG 24066</strain>
    </source>
</reference>
<evidence type="ECO:0000313" key="3">
    <source>
        <dbReference type="Proteomes" id="UP000494172"/>
    </source>
</evidence>
<dbReference type="EMBL" id="CABVPX010000064">
    <property type="protein sequence ID" value="VWC46206.1"/>
    <property type="molecule type" value="Genomic_DNA"/>
</dbReference>
<evidence type="ECO:0000256" key="1">
    <source>
        <dbReference type="SAM" id="MobiDB-lite"/>
    </source>
</evidence>
<feature type="compositionally biased region" description="Basic and acidic residues" evidence="1">
    <location>
        <begin position="48"/>
        <end position="86"/>
    </location>
</feature>
<feature type="region of interest" description="Disordered" evidence="1">
    <location>
        <begin position="40"/>
        <end position="99"/>
    </location>
</feature>
<organism evidence="2 3">
    <name type="scientific">Burkholderia arboris</name>
    <dbReference type="NCBI Taxonomy" id="488730"/>
    <lineage>
        <taxon>Bacteria</taxon>
        <taxon>Pseudomonadati</taxon>
        <taxon>Pseudomonadota</taxon>
        <taxon>Betaproteobacteria</taxon>
        <taxon>Burkholderiales</taxon>
        <taxon>Burkholderiaceae</taxon>
        <taxon>Burkholderia</taxon>
        <taxon>Burkholderia cepacia complex</taxon>
    </lineage>
</organism>
<protein>
    <submittedName>
        <fullName evidence="2">Uncharacterized protein</fullName>
    </submittedName>
</protein>
<name>A0A9Q9SRT9_9BURK</name>
<proteinExistence type="predicted"/>
<accession>A0A9Q9SRT9</accession>
<gene>
    <name evidence="2" type="ORF">BAR24066_07383</name>
</gene>
<sequence length="250" mass="28608">MFMGKQACEPYLRIADCRAHVGRVDVDAQRQRIDIQAQRAVGAGAGRHAPEQHRPEHDVPLPARAGEDERPRQMAQRGEAHADGFRQRTQSCVERARHRSTRVVQRRHVVVLEREAERKGRRIDVIQHLAEERLVRTRGHPETRMGDEIAVGLRRGKAVYLSGEHRLDFFVQDRKRGMVSDEVMEQHRRVPASSRRLGDHEAQERGLGQIHPVTPRMDEARQLLRGALAGIVEGQLGHVDVRAPQHDLYR</sequence>